<comment type="catalytic activity">
    <reaction evidence="1 10">
        <text>Endohydrolysis of (1-&gt;4)-beta-D-glucosidic linkages in cellulose, lichenin and cereal beta-D-glucans.</text>
        <dbReference type="EC" id="3.2.1.4"/>
    </reaction>
</comment>
<evidence type="ECO:0000259" key="14">
    <source>
        <dbReference type="PROSITE" id="PS50089"/>
    </source>
</evidence>
<dbReference type="Pfam" id="PF13639">
    <property type="entry name" value="zf-RING_2"/>
    <property type="match status" value="1"/>
</dbReference>
<proteinExistence type="inferred from homology"/>
<dbReference type="OrthoDB" id="21204at2759"/>
<name>A0A9P6I200_9PEZI</name>
<organism evidence="15 16">
    <name type="scientific">Colletotrichum karsti</name>
    <dbReference type="NCBI Taxonomy" id="1095194"/>
    <lineage>
        <taxon>Eukaryota</taxon>
        <taxon>Fungi</taxon>
        <taxon>Dikarya</taxon>
        <taxon>Ascomycota</taxon>
        <taxon>Pezizomycotina</taxon>
        <taxon>Sordariomycetes</taxon>
        <taxon>Hypocreomycetidae</taxon>
        <taxon>Glomerellales</taxon>
        <taxon>Glomerellaceae</taxon>
        <taxon>Colletotrichum</taxon>
        <taxon>Colletotrichum boninense species complex</taxon>
    </lineage>
</organism>
<feature type="compositionally biased region" description="Basic and acidic residues" evidence="11">
    <location>
        <begin position="756"/>
        <end position="771"/>
    </location>
</feature>
<keyword evidence="13" id="KW-0732">Signal</keyword>
<keyword evidence="16" id="KW-1185">Reference proteome</keyword>
<evidence type="ECO:0000313" key="16">
    <source>
        <dbReference type="Proteomes" id="UP000781932"/>
    </source>
</evidence>
<evidence type="ECO:0000256" key="2">
    <source>
        <dbReference type="ARBA" id="ARBA00007793"/>
    </source>
</evidence>
<dbReference type="GO" id="GO:0030245">
    <property type="term" value="P:cellulose catabolic process"/>
    <property type="evidence" value="ECO:0007669"/>
    <property type="project" value="UniProtKB-KW"/>
</dbReference>
<evidence type="ECO:0000256" key="6">
    <source>
        <dbReference type="ARBA" id="ARBA00023277"/>
    </source>
</evidence>
<reference evidence="15" key="2">
    <citation type="submission" date="2020-11" db="EMBL/GenBank/DDBJ databases">
        <title>Whole genome sequencing of Colletotrichum sp.</title>
        <authorList>
            <person name="Li H."/>
        </authorList>
    </citation>
    <scope>NUCLEOTIDE SEQUENCE</scope>
    <source>
        <strain evidence="15">CkLH20</strain>
    </source>
</reference>
<evidence type="ECO:0000256" key="5">
    <source>
        <dbReference type="ARBA" id="ARBA00023001"/>
    </source>
</evidence>
<keyword evidence="9" id="KW-0863">Zinc-finger</keyword>
<dbReference type="PANTHER" id="PTHR39730">
    <property type="entry name" value="ENDOGLUCANASE 1"/>
    <property type="match status" value="1"/>
</dbReference>
<dbReference type="RefSeq" id="XP_038745304.1">
    <property type="nucleotide sequence ID" value="XM_038889492.1"/>
</dbReference>
<evidence type="ECO:0000256" key="3">
    <source>
        <dbReference type="ARBA" id="ARBA00012601"/>
    </source>
</evidence>
<dbReference type="CDD" id="cd22278">
    <property type="entry name" value="DPBB_GH45_endoglucanase"/>
    <property type="match status" value="1"/>
</dbReference>
<feature type="compositionally biased region" description="Polar residues" evidence="11">
    <location>
        <begin position="507"/>
        <end position="525"/>
    </location>
</feature>
<feature type="compositionally biased region" description="Basic residues" evidence="11">
    <location>
        <begin position="741"/>
        <end position="751"/>
    </location>
</feature>
<dbReference type="GeneID" id="62162566"/>
<evidence type="ECO:0000313" key="15">
    <source>
        <dbReference type="EMBL" id="KAF9875843.1"/>
    </source>
</evidence>
<sequence length="811" mass="89256">MRPQQVLLALLALLGLAASQASGTGSTTRYWDCCKPSCAWPGKASLASGPVGTCDRNDNPLNDGGATRSGCDSGGSAYMCSAHSPWAVSDALSYGWAAVRIAGGSEASWCCACYELTFTSGPVAGKKMVVQATNTGGDLGSNHFDLAIPGGGVGQFNACTNQYGAPSNGWGERYGGVKSRAECDSFPAKLKAGCYWRFDWFQGADNPSVSFKEVLLFSNPVWSGANTVPSTIIRNITSLSKNIAYQDTILANLTTLSSTNSETQDGIIRGLLYVPDLSIANPCYQQQYDIIPRNATTQANLPPTNYNLIALAPWFNATCTQAYLASARLDPIRAFIFYRPNNSTREPQGADSPIWDLGDDDAWRSQNRFPIFAIPGSEGTKMMQQLSLYSGNLSSVPYGDQIQDIYDPHDNDFVRIWTELTVKDHDSVPAMWTWILTVVGVVLFIIACLSLTMHLVQRRRRISLRRRVLTGEVDLEAMGIKRVTVPVNHVKNFPLFTYSFQPEMISTPSTTRPPKSVRSPRSQRTVSEHAITKSRARRSSVNSATSTVATNFQPQCHICLENYVDRDSIIRELPCGHIFHPECIDEFLSLNSSLCPICKRNMLPRNYCPKITNGMVRRERAVRRLRERVVVVESDDEEEEVKGKGWGRRLFGTDKAASSPKETPMTPVTPSKSPKTPQESAGARTPAPAETEARRRSTLEPTQEEQEDSTSSQSDGHESTQPQTQPQQQPQPPQPAPAAHHGLKNKRRKPGGLRLRMPESVEPHQKPEGRKSPSALARARMRALAGTPLDDPDGRNPIWKRYVVKVFPGFS</sequence>
<dbReference type="Gene3D" id="2.40.40.10">
    <property type="entry name" value="RlpA-like domain"/>
    <property type="match status" value="1"/>
</dbReference>
<dbReference type="EMBL" id="JAATWM020000020">
    <property type="protein sequence ID" value="KAF9875843.1"/>
    <property type="molecule type" value="Genomic_DNA"/>
</dbReference>
<dbReference type="SUPFAM" id="SSF57850">
    <property type="entry name" value="RING/U-box"/>
    <property type="match status" value="1"/>
</dbReference>
<feature type="signal peptide" evidence="13">
    <location>
        <begin position="1"/>
        <end position="21"/>
    </location>
</feature>
<evidence type="ECO:0000256" key="9">
    <source>
        <dbReference type="PROSITE-ProRule" id="PRU00175"/>
    </source>
</evidence>
<evidence type="ECO:0000256" key="4">
    <source>
        <dbReference type="ARBA" id="ARBA00022801"/>
    </source>
</evidence>
<reference evidence="15" key="1">
    <citation type="submission" date="2020-03" db="EMBL/GenBank/DDBJ databases">
        <authorList>
            <person name="He L."/>
        </authorList>
    </citation>
    <scope>NUCLEOTIDE SEQUENCE</scope>
    <source>
        <strain evidence="15">CkLH20</strain>
    </source>
</reference>
<dbReference type="Pfam" id="PF02015">
    <property type="entry name" value="Glyco_hydro_45"/>
    <property type="match status" value="1"/>
</dbReference>
<evidence type="ECO:0000256" key="1">
    <source>
        <dbReference type="ARBA" id="ARBA00000966"/>
    </source>
</evidence>
<keyword evidence="5" id="KW-0136">Cellulose degradation</keyword>
<dbReference type="SMART" id="SM00184">
    <property type="entry name" value="RING"/>
    <property type="match status" value="1"/>
</dbReference>
<keyword evidence="8" id="KW-0624">Polysaccharide degradation</keyword>
<evidence type="ECO:0000256" key="10">
    <source>
        <dbReference type="PROSITE-ProRule" id="PRU10069"/>
    </source>
</evidence>
<feature type="compositionally biased region" description="Low complexity" evidence="11">
    <location>
        <begin position="663"/>
        <end position="677"/>
    </location>
</feature>
<comment type="caution">
    <text evidence="15">The sequence shown here is derived from an EMBL/GenBank/DDBJ whole genome shotgun (WGS) entry which is preliminary data.</text>
</comment>
<dbReference type="Gene3D" id="3.30.40.10">
    <property type="entry name" value="Zinc/RING finger domain, C3HC4 (zinc finger)"/>
    <property type="match status" value="1"/>
</dbReference>
<feature type="transmembrane region" description="Helical" evidence="12">
    <location>
        <begin position="431"/>
        <end position="456"/>
    </location>
</feature>
<dbReference type="InterPro" id="IPR036908">
    <property type="entry name" value="RlpA-like_sf"/>
</dbReference>
<feature type="region of interest" description="Disordered" evidence="11">
    <location>
        <begin position="649"/>
        <end position="778"/>
    </location>
</feature>
<feature type="active site" description="Nucleophile" evidence="10">
    <location>
        <position position="32"/>
    </location>
</feature>
<dbReference type="EC" id="3.2.1.4" evidence="3 10"/>
<dbReference type="GO" id="GO:0008810">
    <property type="term" value="F:cellulase activity"/>
    <property type="evidence" value="ECO:0007669"/>
    <property type="project" value="UniProtKB-EC"/>
</dbReference>
<dbReference type="Proteomes" id="UP000781932">
    <property type="component" value="Unassembled WGS sequence"/>
</dbReference>
<keyword evidence="4" id="KW-0378">Hydrolase</keyword>
<evidence type="ECO:0000256" key="11">
    <source>
        <dbReference type="SAM" id="MobiDB-lite"/>
    </source>
</evidence>
<evidence type="ECO:0000256" key="7">
    <source>
        <dbReference type="ARBA" id="ARBA00023295"/>
    </source>
</evidence>
<dbReference type="InterPro" id="IPR013083">
    <property type="entry name" value="Znf_RING/FYVE/PHD"/>
</dbReference>
<dbReference type="InterPro" id="IPR000334">
    <property type="entry name" value="Glyco_hydro_45"/>
</dbReference>
<evidence type="ECO:0000256" key="12">
    <source>
        <dbReference type="SAM" id="Phobius"/>
    </source>
</evidence>
<gene>
    <name evidence="15" type="ORF">CkaCkLH20_06775</name>
</gene>
<dbReference type="PROSITE" id="PS50089">
    <property type="entry name" value="ZF_RING_2"/>
    <property type="match status" value="1"/>
</dbReference>
<keyword evidence="12" id="KW-1133">Transmembrane helix</keyword>
<keyword evidence="9" id="KW-0862">Zinc</keyword>
<dbReference type="InterPro" id="IPR052288">
    <property type="entry name" value="GH45_Enzymes"/>
</dbReference>
<accession>A0A9P6I200</accession>
<dbReference type="GO" id="GO:0008270">
    <property type="term" value="F:zinc ion binding"/>
    <property type="evidence" value="ECO:0007669"/>
    <property type="project" value="UniProtKB-KW"/>
</dbReference>
<dbReference type="InterPro" id="IPR001841">
    <property type="entry name" value="Znf_RING"/>
</dbReference>
<dbReference type="PANTHER" id="PTHR39730:SF1">
    <property type="entry name" value="ENDOGLUCANASE 1"/>
    <property type="match status" value="1"/>
</dbReference>
<evidence type="ECO:0000256" key="13">
    <source>
        <dbReference type="SAM" id="SignalP"/>
    </source>
</evidence>
<evidence type="ECO:0000256" key="8">
    <source>
        <dbReference type="ARBA" id="ARBA00023326"/>
    </source>
</evidence>
<keyword evidence="9" id="KW-0479">Metal-binding</keyword>
<comment type="similarity">
    <text evidence="2">Belongs to the glycosyl hydrolase 45 (cellulase K) family.</text>
</comment>
<feature type="compositionally biased region" description="Low complexity" evidence="11">
    <location>
        <begin position="709"/>
        <end position="728"/>
    </location>
</feature>
<feature type="chain" id="PRO_5040214021" description="Cellulase" evidence="13">
    <location>
        <begin position="22"/>
        <end position="811"/>
    </location>
</feature>
<keyword evidence="6" id="KW-0119">Carbohydrate metabolism</keyword>
<keyword evidence="12" id="KW-0472">Membrane</keyword>
<keyword evidence="12" id="KW-0812">Transmembrane</keyword>
<feature type="region of interest" description="Disordered" evidence="11">
    <location>
        <begin position="507"/>
        <end position="529"/>
    </location>
</feature>
<keyword evidence="7" id="KW-0326">Glycosidase</keyword>
<dbReference type="AlphaFoldDB" id="A0A9P6I200"/>
<dbReference type="CDD" id="cd16473">
    <property type="entry name" value="RING-H2_RNF103"/>
    <property type="match status" value="1"/>
</dbReference>
<protein>
    <recommendedName>
        <fullName evidence="3 10">Cellulase</fullName>
        <ecNumber evidence="3 10">3.2.1.4</ecNumber>
    </recommendedName>
</protein>
<dbReference type="SUPFAM" id="SSF50685">
    <property type="entry name" value="Barwin-like endoglucanases"/>
    <property type="match status" value="1"/>
</dbReference>
<feature type="domain" description="RING-type" evidence="14">
    <location>
        <begin position="556"/>
        <end position="599"/>
    </location>
</feature>
<dbReference type="PROSITE" id="PS01140">
    <property type="entry name" value="GLYCOSYL_HYDROL_F45"/>
    <property type="match status" value="1"/>
</dbReference>